<evidence type="ECO:0000313" key="2">
    <source>
        <dbReference type="Proteomes" id="UP001206925"/>
    </source>
</evidence>
<organism evidence="1 2">
    <name type="scientific">Ambrosia artemisiifolia</name>
    <name type="common">Common ragweed</name>
    <dbReference type="NCBI Taxonomy" id="4212"/>
    <lineage>
        <taxon>Eukaryota</taxon>
        <taxon>Viridiplantae</taxon>
        <taxon>Streptophyta</taxon>
        <taxon>Embryophyta</taxon>
        <taxon>Tracheophyta</taxon>
        <taxon>Spermatophyta</taxon>
        <taxon>Magnoliopsida</taxon>
        <taxon>eudicotyledons</taxon>
        <taxon>Gunneridae</taxon>
        <taxon>Pentapetalae</taxon>
        <taxon>asterids</taxon>
        <taxon>campanulids</taxon>
        <taxon>Asterales</taxon>
        <taxon>Asteraceae</taxon>
        <taxon>Asteroideae</taxon>
        <taxon>Heliantheae alliance</taxon>
        <taxon>Heliantheae</taxon>
        <taxon>Ambrosia</taxon>
    </lineage>
</organism>
<sequence>MRNLSFYKRFSNTFGAYPSLSKFLVVFAV</sequence>
<proteinExistence type="predicted"/>
<gene>
    <name evidence="1" type="ORF">M8C21_015670</name>
</gene>
<dbReference type="EMBL" id="JAMZMK010008813">
    <property type="protein sequence ID" value="KAI7738440.1"/>
    <property type="molecule type" value="Genomic_DNA"/>
</dbReference>
<name>A0AAD5CC31_AMBAR</name>
<evidence type="ECO:0000313" key="1">
    <source>
        <dbReference type="EMBL" id="KAI7738440.1"/>
    </source>
</evidence>
<accession>A0AAD5CC31</accession>
<dbReference type="AlphaFoldDB" id="A0AAD5CC31"/>
<dbReference type="Proteomes" id="UP001206925">
    <property type="component" value="Unassembled WGS sequence"/>
</dbReference>
<comment type="caution">
    <text evidence="1">The sequence shown here is derived from an EMBL/GenBank/DDBJ whole genome shotgun (WGS) entry which is preliminary data.</text>
</comment>
<protein>
    <submittedName>
        <fullName evidence="1">Uncharacterized protein</fullName>
    </submittedName>
</protein>
<keyword evidence="2" id="KW-1185">Reference proteome</keyword>
<feature type="non-terminal residue" evidence="1">
    <location>
        <position position="29"/>
    </location>
</feature>
<reference evidence="1" key="1">
    <citation type="submission" date="2022-06" db="EMBL/GenBank/DDBJ databases">
        <title>Uncovering the hologenomic basis of an extraordinary plant invasion.</title>
        <authorList>
            <person name="Bieker V.C."/>
            <person name="Martin M.D."/>
            <person name="Gilbert T."/>
            <person name="Hodgins K."/>
            <person name="Battlay P."/>
            <person name="Petersen B."/>
            <person name="Wilson J."/>
        </authorList>
    </citation>
    <scope>NUCLEOTIDE SEQUENCE</scope>
    <source>
        <strain evidence="1">AA19_3_7</strain>
        <tissue evidence="1">Leaf</tissue>
    </source>
</reference>